<gene>
    <name evidence="1" type="ORF">CAUPRSCDRAFT_10372</name>
</gene>
<dbReference type="AlphaFoldDB" id="A0A4P9WZH6"/>
<proteinExistence type="predicted"/>
<protein>
    <submittedName>
        <fullName evidence="1">Uncharacterized protein</fullName>
    </submittedName>
</protein>
<reference evidence="2" key="1">
    <citation type="journal article" date="2018" name="Nat. Microbiol.">
        <title>Leveraging single-cell genomics to expand the fungal tree of life.</title>
        <authorList>
            <person name="Ahrendt S.R."/>
            <person name="Quandt C.A."/>
            <person name="Ciobanu D."/>
            <person name="Clum A."/>
            <person name="Salamov A."/>
            <person name="Andreopoulos B."/>
            <person name="Cheng J.F."/>
            <person name="Woyke T."/>
            <person name="Pelin A."/>
            <person name="Henrissat B."/>
            <person name="Reynolds N.K."/>
            <person name="Benny G.L."/>
            <person name="Smith M.E."/>
            <person name="James T.Y."/>
            <person name="Grigoriev I.V."/>
        </authorList>
    </citation>
    <scope>NUCLEOTIDE SEQUENCE [LARGE SCALE GENOMIC DNA]</scope>
    <source>
        <strain evidence="2">ATCC 52028</strain>
    </source>
</reference>
<name>A0A4P9WZH6_9FUNG</name>
<accession>A0A4P9WZH6</accession>
<evidence type="ECO:0000313" key="1">
    <source>
        <dbReference type="EMBL" id="RKO97995.1"/>
    </source>
</evidence>
<sequence>MAHREGRRHGRTSPINRNAHARATAAWVVWGLTSGASPVQAWLALPGRPLARGGASTRAVAPSRRSLTGADRTHAHLGQDVGRWSFVLIGCNSAHRVSQEPSRPSARSARDWPVGLRAELASVARRLPFPCSHETTTRCDDGEF</sequence>
<evidence type="ECO:0000313" key="2">
    <source>
        <dbReference type="Proteomes" id="UP000268535"/>
    </source>
</evidence>
<dbReference type="EMBL" id="ML009130">
    <property type="protein sequence ID" value="RKO97995.1"/>
    <property type="molecule type" value="Genomic_DNA"/>
</dbReference>
<dbReference type="Proteomes" id="UP000268535">
    <property type="component" value="Unassembled WGS sequence"/>
</dbReference>
<organism evidence="1 2">
    <name type="scientific">Caulochytrium protostelioides</name>
    <dbReference type="NCBI Taxonomy" id="1555241"/>
    <lineage>
        <taxon>Eukaryota</taxon>
        <taxon>Fungi</taxon>
        <taxon>Fungi incertae sedis</taxon>
        <taxon>Chytridiomycota</taxon>
        <taxon>Chytridiomycota incertae sedis</taxon>
        <taxon>Chytridiomycetes</taxon>
        <taxon>Caulochytriales</taxon>
        <taxon>Caulochytriaceae</taxon>
        <taxon>Caulochytrium</taxon>
    </lineage>
</organism>